<dbReference type="PANTHER" id="PTHR46847:SF1">
    <property type="entry name" value="D-ALLOSE-BINDING PERIPLASMIC PROTEIN-RELATED"/>
    <property type="match status" value="1"/>
</dbReference>
<dbReference type="GO" id="GO:0030246">
    <property type="term" value="F:carbohydrate binding"/>
    <property type="evidence" value="ECO:0007669"/>
    <property type="project" value="UniProtKB-ARBA"/>
</dbReference>
<protein>
    <recommendedName>
        <fullName evidence="4">Periplasmic binding protein domain-containing protein</fullName>
    </recommendedName>
</protein>
<dbReference type="InterPro" id="IPR028082">
    <property type="entry name" value="Peripla_BP_I"/>
</dbReference>
<dbReference type="Pfam" id="PF13407">
    <property type="entry name" value="Peripla_BP_4"/>
    <property type="match status" value="1"/>
</dbReference>
<dbReference type="PANTHER" id="PTHR46847">
    <property type="entry name" value="D-ALLOSE-BINDING PERIPLASMIC PROTEIN-RELATED"/>
    <property type="match status" value="1"/>
</dbReference>
<evidence type="ECO:0000256" key="1">
    <source>
        <dbReference type="ARBA" id="ARBA00004196"/>
    </source>
</evidence>
<comment type="similarity">
    <text evidence="2">Belongs to the bacterial solute-binding protein 2 family.</text>
</comment>
<keyword evidence="3" id="KW-0732">Signal</keyword>
<evidence type="ECO:0000256" key="3">
    <source>
        <dbReference type="ARBA" id="ARBA00022729"/>
    </source>
</evidence>
<evidence type="ECO:0000256" key="2">
    <source>
        <dbReference type="ARBA" id="ARBA00007639"/>
    </source>
</evidence>
<comment type="subcellular location">
    <subcellularLocation>
        <location evidence="1">Cell envelope</location>
    </subcellularLocation>
</comment>
<feature type="non-terminal residue" evidence="5">
    <location>
        <position position="1"/>
    </location>
</feature>
<name>X1MLM1_9ZZZZ</name>
<dbReference type="AlphaFoldDB" id="X1MLM1"/>
<gene>
    <name evidence="5" type="ORF">S06H3_25280</name>
</gene>
<reference evidence="5" key="1">
    <citation type="journal article" date="2014" name="Front. Microbiol.">
        <title>High frequency of phylogenetically diverse reductive dehalogenase-homologous genes in deep subseafloor sedimentary metagenomes.</title>
        <authorList>
            <person name="Kawai M."/>
            <person name="Futagami T."/>
            <person name="Toyoda A."/>
            <person name="Takaki Y."/>
            <person name="Nishi S."/>
            <person name="Hori S."/>
            <person name="Arai W."/>
            <person name="Tsubouchi T."/>
            <person name="Morono Y."/>
            <person name="Uchiyama I."/>
            <person name="Ito T."/>
            <person name="Fujiyama A."/>
            <person name="Inagaki F."/>
            <person name="Takami H."/>
        </authorList>
    </citation>
    <scope>NUCLEOTIDE SEQUENCE</scope>
    <source>
        <strain evidence="5">Expedition CK06-06</strain>
    </source>
</reference>
<dbReference type="InterPro" id="IPR025997">
    <property type="entry name" value="SBP_2_dom"/>
</dbReference>
<dbReference type="SUPFAM" id="SSF53822">
    <property type="entry name" value="Periplasmic binding protein-like I"/>
    <property type="match status" value="1"/>
</dbReference>
<dbReference type="Gene3D" id="3.40.50.2300">
    <property type="match status" value="1"/>
</dbReference>
<proteinExistence type="inferred from homology"/>
<organism evidence="5">
    <name type="scientific">marine sediment metagenome</name>
    <dbReference type="NCBI Taxonomy" id="412755"/>
    <lineage>
        <taxon>unclassified sequences</taxon>
        <taxon>metagenomes</taxon>
        <taxon>ecological metagenomes</taxon>
    </lineage>
</organism>
<dbReference type="GO" id="GO:0030313">
    <property type="term" value="C:cell envelope"/>
    <property type="evidence" value="ECO:0007669"/>
    <property type="project" value="UniProtKB-SubCell"/>
</dbReference>
<sequence>GGFLAAYAKIDAVYGFCDYLVMGAVQAIQDSGKTNIIVTSFDLGADAEQALREGKIHALAVDEVFGLTEWPVIIAKKLFEGRTIPKKIIIGGSLVTKENIDILDLSQLRLLKPGE</sequence>
<feature type="domain" description="Periplasmic binding protein" evidence="4">
    <location>
        <begin position="3"/>
        <end position="82"/>
    </location>
</feature>
<evidence type="ECO:0000259" key="4">
    <source>
        <dbReference type="Pfam" id="PF13407"/>
    </source>
</evidence>
<evidence type="ECO:0000313" key="5">
    <source>
        <dbReference type="EMBL" id="GAI32203.1"/>
    </source>
</evidence>
<dbReference type="EMBL" id="BARV01014546">
    <property type="protein sequence ID" value="GAI32203.1"/>
    <property type="molecule type" value="Genomic_DNA"/>
</dbReference>
<comment type="caution">
    <text evidence="5">The sequence shown here is derived from an EMBL/GenBank/DDBJ whole genome shotgun (WGS) entry which is preliminary data.</text>
</comment>
<accession>X1MLM1</accession>